<dbReference type="RefSeq" id="WP_285274165.1">
    <property type="nucleotide sequence ID" value="NZ_JASNVW010000004.1"/>
</dbReference>
<proteinExistence type="predicted"/>
<organism evidence="1 2">
    <name type="scientific">Ignisphaera cupida</name>
    <dbReference type="NCBI Taxonomy" id="3050454"/>
    <lineage>
        <taxon>Archaea</taxon>
        <taxon>Thermoproteota</taxon>
        <taxon>Thermoprotei</taxon>
        <taxon>Desulfurococcales</taxon>
        <taxon>Desulfurococcaceae</taxon>
        <taxon>Ignisphaera</taxon>
    </lineage>
</organism>
<accession>A0ABD4Z780</accession>
<evidence type="ECO:0000313" key="2">
    <source>
        <dbReference type="Proteomes" id="UP001529235"/>
    </source>
</evidence>
<keyword evidence="2" id="KW-1185">Reference proteome</keyword>
<name>A0ABD4Z780_9CREN</name>
<evidence type="ECO:0000313" key="1">
    <source>
        <dbReference type="EMBL" id="MDK6029181.1"/>
    </source>
</evidence>
<sequence>MKLIRLEHLISDIVTHGKLVFISPYSNFNIVFSLWLSKELNIRGRNPCIYFDDTYIEQAMKNLCKDDEVEIHVCASISSNSSCIIKVVETLSKCIDSGEACSICLVNSVRRYNSVGDNKIFYNVRIVKPNLYKISKMEGNRVLGYLFLKMNMCELIEYKLPPDLYIVYDELQEIVNEFGSIKVSDFLKYITKRKNMDKEQVINILRLAISMGIIRYDGKYLTIY</sequence>
<gene>
    <name evidence="1" type="ORF">QPL79_07375</name>
</gene>
<protein>
    <submittedName>
        <fullName evidence="1">Uncharacterized protein</fullName>
    </submittedName>
</protein>
<dbReference type="AlphaFoldDB" id="A0ABD4Z780"/>
<comment type="caution">
    <text evidence="1">The sequence shown here is derived from an EMBL/GenBank/DDBJ whole genome shotgun (WGS) entry which is preliminary data.</text>
</comment>
<dbReference type="EMBL" id="JASNVW010000004">
    <property type="protein sequence ID" value="MDK6029181.1"/>
    <property type="molecule type" value="Genomic_DNA"/>
</dbReference>
<reference evidence="1 2" key="1">
    <citation type="submission" date="2023-05" db="EMBL/GenBank/DDBJ databases">
        <title>A new hyperthermophilic archaea 'Ignisphaera cupida' sp. nov. and description of the family 'Ignisphaeraceae' fam. nov.</title>
        <authorList>
            <person name="Podosokorskaya O.A."/>
            <person name="Elcheninov A.G."/>
            <person name="Klukina A."/>
            <person name="Merkel A.Y."/>
        </authorList>
    </citation>
    <scope>NUCLEOTIDE SEQUENCE [LARGE SCALE GENOMIC DNA]</scope>
    <source>
        <strain evidence="1 2">4213-co</strain>
    </source>
</reference>
<dbReference type="Proteomes" id="UP001529235">
    <property type="component" value="Unassembled WGS sequence"/>
</dbReference>